<dbReference type="EMBL" id="HG970332">
    <property type="protein sequence ID" value="CEF74508.1"/>
    <property type="molecule type" value="Genomic_DNA"/>
</dbReference>
<protein>
    <submittedName>
        <fullName evidence="1">Chromosome 1, complete genome</fullName>
    </submittedName>
</protein>
<reference evidence="2 3" key="2">
    <citation type="journal article" date="2010" name="Nature">
        <title>Comparative genomics reveals mobile pathogenicity chromosomes in Fusarium.</title>
        <authorList>
            <person name="Ma L.J."/>
            <person name="van der Does H.C."/>
            <person name="Borkovich K.A."/>
            <person name="Coleman J.J."/>
            <person name="Daboussi M.J."/>
            <person name="Di Pietro A."/>
            <person name="Dufresne M."/>
            <person name="Freitag M."/>
            <person name="Grabherr M."/>
            <person name="Henrissat B."/>
            <person name="Houterman P.M."/>
            <person name="Kang S."/>
            <person name="Shim W.B."/>
            <person name="Woloshuk C."/>
            <person name="Xie X."/>
            <person name="Xu J.R."/>
            <person name="Antoniw J."/>
            <person name="Baker S.E."/>
            <person name="Bluhm B.H."/>
            <person name="Breakspear A."/>
            <person name="Brown D.W."/>
            <person name="Butchko R.A."/>
            <person name="Chapman S."/>
            <person name="Coulson R."/>
            <person name="Coutinho P.M."/>
            <person name="Danchin E.G."/>
            <person name="Diener A."/>
            <person name="Gale L.R."/>
            <person name="Gardiner D.M."/>
            <person name="Goff S."/>
            <person name="Hammond-Kosack K.E."/>
            <person name="Hilburn K."/>
            <person name="Hua-Van A."/>
            <person name="Jonkers W."/>
            <person name="Kazan K."/>
            <person name="Kodira C.D."/>
            <person name="Koehrsen M."/>
            <person name="Kumar L."/>
            <person name="Lee Y.H."/>
            <person name="Li L."/>
            <person name="Manners J.M."/>
            <person name="Miranda-Saavedra D."/>
            <person name="Mukherjee M."/>
            <person name="Park G."/>
            <person name="Park J."/>
            <person name="Park S.Y."/>
            <person name="Proctor R.H."/>
            <person name="Regev A."/>
            <person name="Ruiz-Roldan M.C."/>
            <person name="Sain D."/>
            <person name="Sakthikumar S."/>
            <person name="Sykes S."/>
            <person name="Schwartz D.C."/>
            <person name="Turgeon B.G."/>
            <person name="Wapinski I."/>
            <person name="Yoder O."/>
            <person name="Young S."/>
            <person name="Zeng Q."/>
            <person name="Zhou S."/>
            <person name="Galagan J."/>
            <person name="Cuomo C.A."/>
            <person name="Kistler H.C."/>
            <person name="Rep M."/>
        </authorList>
    </citation>
    <scope>GENOME REANNOTATION</scope>
    <source>
        <strain evidence="3">ATCC MYA-4620 / CBS 123657 / FGSC 9075 / NRRL 31084 / PH-1</strain>
        <strain evidence="2">PH-1 / ATCC MYA-4620 / FGSC 9075 / NRRL 31084</strain>
    </source>
</reference>
<evidence type="ECO:0000313" key="1">
    <source>
        <dbReference type="EMBL" id="CEF74508.1"/>
    </source>
</evidence>
<keyword evidence="3" id="KW-1185">Reference proteome</keyword>
<reference evidence="2" key="4">
    <citation type="submission" date="2017-01" db="UniProtKB">
        <authorList>
            <consortium name="EnsemblFungi"/>
        </authorList>
    </citation>
    <scope>IDENTIFICATION</scope>
    <source>
        <strain evidence="2">PH-1 / ATCC MYA-4620 / FGSC 9075 / NRRL 31084</strain>
    </source>
</reference>
<dbReference type="InParanoid" id="I1S5I0"/>
<name>I1S5I0_GIBZE</name>
<dbReference type="HOGENOM" id="CLU_2158640_0_0_1"/>
<evidence type="ECO:0000313" key="2">
    <source>
        <dbReference type="EnsemblFungi" id="CEF74508"/>
    </source>
</evidence>
<accession>A0A098D6E0</accession>
<gene>
    <name evidence="1" type="ORF">FGRAMPH1_01T05407</name>
</gene>
<dbReference type="KEGG" id="fgr:FGSG_12101"/>
<dbReference type="Proteomes" id="UP000070720">
    <property type="component" value="Chromosome 1"/>
</dbReference>
<evidence type="ECO:0000313" key="3">
    <source>
        <dbReference type="Proteomes" id="UP000070720"/>
    </source>
</evidence>
<accession>I1S5I0</accession>
<organism evidence="1 3">
    <name type="scientific">Gibberella zeae (strain ATCC MYA-4620 / CBS 123657 / FGSC 9075 / NRRL 31084 / PH-1)</name>
    <name type="common">Wheat head blight fungus</name>
    <name type="synonym">Fusarium graminearum</name>
    <dbReference type="NCBI Taxonomy" id="229533"/>
    <lineage>
        <taxon>Eukaryota</taxon>
        <taxon>Fungi</taxon>
        <taxon>Dikarya</taxon>
        <taxon>Ascomycota</taxon>
        <taxon>Pezizomycotina</taxon>
        <taxon>Sordariomycetes</taxon>
        <taxon>Hypocreomycetidae</taxon>
        <taxon>Hypocreales</taxon>
        <taxon>Nectriaceae</taxon>
        <taxon>Fusarium</taxon>
    </lineage>
</organism>
<proteinExistence type="predicted"/>
<reference evidence="2 3" key="1">
    <citation type="journal article" date="2007" name="Science">
        <title>The Fusarium graminearum genome reveals a link between localized polymorphism and pathogen specialization.</title>
        <authorList>
            <person name="Cuomo C.A."/>
            <person name="Gueldener U."/>
            <person name="Xu J.-R."/>
            <person name="Trail F."/>
            <person name="Turgeon B.G."/>
            <person name="Di Pietro A."/>
            <person name="Walton J.D."/>
            <person name="Ma L.-J."/>
            <person name="Baker S.E."/>
            <person name="Rep M."/>
            <person name="Adam G."/>
            <person name="Antoniw J."/>
            <person name="Baldwin T."/>
            <person name="Calvo S.E."/>
            <person name="Chang Y.-L."/>
            <person name="DeCaprio D."/>
            <person name="Gale L.R."/>
            <person name="Gnerre S."/>
            <person name="Goswami R.S."/>
            <person name="Hammond-Kosack K."/>
            <person name="Harris L.J."/>
            <person name="Hilburn K."/>
            <person name="Kennell J.C."/>
            <person name="Kroken S."/>
            <person name="Magnuson J.K."/>
            <person name="Mannhaupt G."/>
            <person name="Mauceli E.W."/>
            <person name="Mewes H.-W."/>
            <person name="Mitterbauer R."/>
            <person name="Muehlbauer G."/>
            <person name="Muensterkoetter M."/>
            <person name="Nelson D."/>
            <person name="O'Donnell K."/>
            <person name="Ouellet T."/>
            <person name="Qi W."/>
            <person name="Quesneville H."/>
            <person name="Roncero M.I.G."/>
            <person name="Seong K.-Y."/>
            <person name="Tetko I.V."/>
            <person name="Urban M."/>
            <person name="Waalwijk C."/>
            <person name="Ward T.J."/>
            <person name="Yao J."/>
            <person name="Birren B.W."/>
            <person name="Kistler H.C."/>
        </authorList>
    </citation>
    <scope>NUCLEOTIDE SEQUENCE [LARGE SCALE GENOMIC DNA]</scope>
    <source>
        <strain evidence="3">ATCC MYA-4620 / CBS 123657 / FGSC 9075 / NRRL 31084 / PH-1</strain>
        <strain evidence="2">PH-1 / ATCC MYA-4620 / FGSC 9075 / NRRL 31084</strain>
    </source>
</reference>
<dbReference type="AlphaFoldDB" id="I1S5I0"/>
<dbReference type="VEuPathDB" id="FungiDB:FGRAMPH1_01G05407"/>
<reference evidence="1 3" key="3">
    <citation type="journal article" date="2015" name="BMC Genomics">
        <title>The completed genome sequence of the pathogenic ascomycete fungus Fusarium graminearum.</title>
        <authorList>
            <person name="King R."/>
            <person name="Urban M."/>
            <person name="Hammond-Kosack M.C."/>
            <person name="Hassani-Pak K."/>
            <person name="Hammond-Kosack K.E."/>
        </authorList>
    </citation>
    <scope>NUCLEOTIDE SEQUENCE [LARGE SCALE GENOMIC DNA]</scope>
    <source>
        <strain evidence="3">ATCC MYA-4620 / CBS 123657 / FGSC 9075 / NRRL 31084 / PH-1</strain>
        <strain evidence="1">PH-1</strain>
    </source>
</reference>
<dbReference type="EnsemblFungi" id="CEF74508">
    <property type="protein sequence ID" value="CEF74508"/>
    <property type="gene ID" value="FGRRES_12101"/>
</dbReference>
<sequence length="111" mass="12446">MTLSGIAPSSLLGWRVKPRVPNDEFRVRRRADPEFGQIPIGVARKALPKGPICRTEGIHITSVVVRNPLHPIGEAVSVHVEVEPVEKAKYFQLDNSTKLVTKVMFSHHNCW</sequence>
<dbReference type="RefSeq" id="XP_011318140.1">
    <property type="nucleotide sequence ID" value="XM_011319838.1"/>
</dbReference>